<protein>
    <submittedName>
        <fullName evidence="9">DUF2817 domain-containing protein</fullName>
    </submittedName>
</protein>
<keyword evidence="3" id="KW-0645">Protease</keyword>
<keyword evidence="10" id="KW-1185">Reference proteome</keyword>
<dbReference type="AlphaFoldDB" id="A0A6M8SUT3"/>
<dbReference type="GO" id="GO:0005615">
    <property type="term" value="C:extracellular space"/>
    <property type="evidence" value="ECO:0007669"/>
    <property type="project" value="TreeGrafter"/>
</dbReference>
<dbReference type="Gene3D" id="3.40.630.10">
    <property type="entry name" value="Zn peptidases"/>
    <property type="match status" value="1"/>
</dbReference>
<keyword evidence="4" id="KW-0479">Metal-binding</keyword>
<dbReference type="EMBL" id="CP054143">
    <property type="protein sequence ID" value="QKJ67090.1"/>
    <property type="molecule type" value="Genomic_DNA"/>
</dbReference>
<proteinExistence type="inferred from homology"/>
<feature type="domain" description="Peptidase M14" evidence="8">
    <location>
        <begin position="36"/>
        <end position="212"/>
    </location>
</feature>
<dbReference type="RefSeq" id="WP_173533593.1">
    <property type="nucleotide sequence ID" value="NZ_CP054143.1"/>
</dbReference>
<comment type="similarity">
    <text evidence="2">Belongs to the peptidase M14 family.</text>
</comment>
<evidence type="ECO:0000313" key="10">
    <source>
        <dbReference type="Proteomes" id="UP000504844"/>
    </source>
</evidence>
<dbReference type="Proteomes" id="UP000504844">
    <property type="component" value="Chromosome"/>
</dbReference>
<evidence type="ECO:0000256" key="1">
    <source>
        <dbReference type="ARBA" id="ARBA00001947"/>
    </source>
</evidence>
<gene>
    <name evidence="9" type="ORF">HQN60_10495</name>
</gene>
<dbReference type="PROSITE" id="PS00132">
    <property type="entry name" value="CARBOXYPEPT_ZN_1"/>
    <property type="match status" value="1"/>
</dbReference>
<dbReference type="PANTHER" id="PTHR11705:SF143">
    <property type="entry name" value="SLL0236 PROTEIN"/>
    <property type="match status" value="1"/>
</dbReference>
<evidence type="ECO:0000313" key="9">
    <source>
        <dbReference type="EMBL" id="QKJ67090.1"/>
    </source>
</evidence>
<dbReference type="PANTHER" id="PTHR11705">
    <property type="entry name" value="PROTEASE FAMILY M14 CARBOXYPEPTIDASE A,B"/>
    <property type="match status" value="1"/>
</dbReference>
<dbReference type="KEGG" id="dee:HQN60_10495"/>
<dbReference type="InterPro" id="IPR057246">
    <property type="entry name" value="CARBOXYPEPT_ZN_1"/>
</dbReference>
<organism evidence="9 10">
    <name type="scientific">Deefgea piscis</name>
    <dbReference type="NCBI Taxonomy" id="2739061"/>
    <lineage>
        <taxon>Bacteria</taxon>
        <taxon>Pseudomonadati</taxon>
        <taxon>Pseudomonadota</taxon>
        <taxon>Betaproteobacteria</taxon>
        <taxon>Neisseriales</taxon>
        <taxon>Chitinibacteraceae</taxon>
        <taxon>Deefgea</taxon>
    </lineage>
</organism>
<evidence type="ECO:0000256" key="5">
    <source>
        <dbReference type="ARBA" id="ARBA00022801"/>
    </source>
</evidence>
<dbReference type="GO" id="GO:0006508">
    <property type="term" value="P:proteolysis"/>
    <property type="evidence" value="ECO:0007669"/>
    <property type="project" value="UniProtKB-KW"/>
</dbReference>
<dbReference type="InterPro" id="IPR000834">
    <property type="entry name" value="Peptidase_M14"/>
</dbReference>
<evidence type="ECO:0000256" key="4">
    <source>
        <dbReference type="ARBA" id="ARBA00022723"/>
    </source>
</evidence>
<dbReference type="GO" id="GO:0004181">
    <property type="term" value="F:metallocarboxypeptidase activity"/>
    <property type="evidence" value="ECO:0007669"/>
    <property type="project" value="InterPro"/>
</dbReference>
<evidence type="ECO:0000256" key="6">
    <source>
        <dbReference type="ARBA" id="ARBA00022833"/>
    </source>
</evidence>
<evidence type="ECO:0000259" key="8">
    <source>
        <dbReference type="Pfam" id="PF00246"/>
    </source>
</evidence>
<evidence type="ECO:0000256" key="7">
    <source>
        <dbReference type="ARBA" id="ARBA00023049"/>
    </source>
</evidence>
<name>A0A6M8SUT3_9NEIS</name>
<dbReference type="GO" id="GO:0008270">
    <property type="term" value="F:zinc ion binding"/>
    <property type="evidence" value="ECO:0007669"/>
    <property type="project" value="InterPro"/>
</dbReference>
<dbReference type="Pfam" id="PF00246">
    <property type="entry name" value="Peptidase_M14"/>
    <property type="match status" value="1"/>
</dbReference>
<reference evidence="9 10" key="1">
    <citation type="submission" date="2020-05" db="EMBL/GenBank/DDBJ databases">
        <title>Complete genome sequence of Deefgea sp. D17.</title>
        <authorList>
            <person name="Bae J.-W."/>
            <person name="Han J.E."/>
        </authorList>
    </citation>
    <scope>NUCLEOTIDE SEQUENCE [LARGE SCALE GENOMIC DNA]</scope>
    <source>
        <strain evidence="9 10">D17</strain>
    </source>
</reference>
<evidence type="ECO:0000256" key="2">
    <source>
        <dbReference type="ARBA" id="ARBA00005988"/>
    </source>
</evidence>
<keyword evidence="5" id="KW-0378">Hydrolase</keyword>
<keyword evidence="6" id="KW-0862">Zinc</keyword>
<accession>A0A6M8SUT3</accession>
<evidence type="ECO:0000256" key="3">
    <source>
        <dbReference type="ARBA" id="ARBA00022670"/>
    </source>
</evidence>
<sequence length="348" mass="39377">MYLAELAALEKIIASAGAQLRTQQHGSVTYQQHSFPLYSLQLGSQDSAAPVIGFFGGVHGLERIGSQILIGFLHSLLQRLKWDRSLQYQLESLRIVFMPIINPIGMALGRRANGNGVDLMRNAPINAAGPAAFLVGGQRISRHLPWFRGLEGAAMEGENQALCAVVQNQLLSSPLSIALDCHSGFGLRDRIWFPYAATRQPMPQLAEIYALQQLLIQCYPHHPYVIEPQARQYCTHGDVWDYLLHTLTPAPALQSASVPPHAHIFLPLTLELGSWLWIKKNPRQLFSIAGFFNPLVAHRQRRVLRRHLPLLEFLIRATHDYRSWLPQSIQRMDCQHAAIEQWYRQDRP</sequence>
<comment type="cofactor">
    <cofactor evidence="1">
        <name>Zn(2+)</name>
        <dbReference type="ChEBI" id="CHEBI:29105"/>
    </cofactor>
</comment>
<dbReference type="SUPFAM" id="SSF53187">
    <property type="entry name" value="Zn-dependent exopeptidases"/>
    <property type="match status" value="1"/>
</dbReference>
<keyword evidence="7" id="KW-0482">Metalloprotease</keyword>